<dbReference type="PATRIC" id="fig|1423816.3.peg.1907"/>
<feature type="transmembrane region" description="Helical" evidence="6">
    <location>
        <begin position="12"/>
        <end position="34"/>
    </location>
</feature>
<accession>A0A0R1EQ08</accession>
<evidence type="ECO:0000256" key="4">
    <source>
        <dbReference type="ARBA" id="ARBA00022989"/>
    </source>
</evidence>
<dbReference type="RefSeq" id="WP_010491604.1">
    <property type="nucleotide sequence ID" value="NZ_AZCT01000023.1"/>
</dbReference>
<feature type="transmembrane region" description="Helical" evidence="6">
    <location>
        <begin position="169"/>
        <end position="191"/>
    </location>
</feature>
<evidence type="ECO:0000313" key="8">
    <source>
        <dbReference type="Proteomes" id="UP000051984"/>
    </source>
</evidence>
<sequence>MRWIVTKVVKNLLWNMGYQVFILLLPIVTIPYVSRVLGPTGIGINAFTNSIVQYFVLFGTLGLTMYGNREVAYQRDHPKRLSSLFWELTLLRIGTTGIATLCYVGFIIVAGEYQTFYLIQGLLLVATAIDVSWFFQGLEEFRITVLRNTLVKIISLILIFALIKTKNDLGLYILILTGSQVLGNMTLLPYLKRYVRLPHLSDLKLANHLRPTLEMFIPQIATQVYLQLNKTMLGALIGVQASGFYDNSDKIVKIILAIVTATGTVLLPHTAHSFAQGKHDEVEESLNKSMHFILVIAFPLATGLAGIAPVFTRIFFGRGFDPVSDLLVIESIVIILIGISNATGVQYLLPTNQLKPFTTSVVLGSISNIILNVPLILVLGSNGAMIATVLSELLVTVYQLSRVKNQIRLYVIFREVWKYMVAALIMGVSVRIFISVLSLSSLMALFGAIIYGALVYTVALFMFRPVVLLKMLASLKKLH</sequence>
<dbReference type="PANTHER" id="PTHR30250:SF11">
    <property type="entry name" value="O-ANTIGEN TRANSPORTER-RELATED"/>
    <property type="match status" value="1"/>
</dbReference>
<evidence type="ECO:0000256" key="6">
    <source>
        <dbReference type="SAM" id="Phobius"/>
    </source>
</evidence>
<feature type="transmembrane region" description="Helical" evidence="6">
    <location>
        <begin position="443"/>
        <end position="467"/>
    </location>
</feature>
<evidence type="ECO:0000256" key="2">
    <source>
        <dbReference type="ARBA" id="ARBA00022475"/>
    </source>
</evidence>
<comment type="caution">
    <text evidence="7">The sequence shown here is derived from an EMBL/GenBank/DDBJ whole genome shotgun (WGS) entry which is preliminary data.</text>
</comment>
<dbReference type="InterPro" id="IPR002797">
    <property type="entry name" value="Polysacc_synth"/>
</dbReference>
<dbReference type="Pfam" id="PF01943">
    <property type="entry name" value="Polysacc_synt"/>
    <property type="match status" value="1"/>
</dbReference>
<keyword evidence="5 6" id="KW-0472">Membrane</keyword>
<gene>
    <name evidence="7" type="ORF">FD51_GL001834</name>
</gene>
<evidence type="ECO:0000256" key="5">
    <source>
        <dbReference type="ARBA" id="ARBA00023136"/>
    </source>
</evidence>
<feature type="transmembrane region" description="Helical" evidence="6">
    <location>
        <begin position="327"/>
        <end position="349"/>
    </location>
</feature>
<comment type="subcellular location">
    <subcellularLocation>
        <location evidence="1">Cell membrane</location>
        <topology evidence="1">Multi-pass membrane protein</topology>
    </subcellularLocation>
</comment>
<dbReference type="GO" id="GO:0005886">
    <property type="term" value="C:plasma membrane"/>
    <property type="evidence" value="ECO:0007669"/>
    <property type="project" value="UniProtKB-SubCell"/>
</dbReference>
<feature type="transmembrane region" description="Helical" evidence="6">
    <location>
        <begin position="291"/>
        <end position="315"/>
    </location>
</feature>
<evidence type="ECO:0000256" key="3">
    <source>
        <dbReference type="ARBA" id="ARBA00022692"/>
    </source>
</evidence>
<dbReference type="Proteomes" id="UP000051984">
    <property type="component" value="Unassembled WGS sequence"/>
</dbReference>
<feature type="transmembrane region" description="Helical" evidence="6">
    <location>
        <begin position="89"/>
        <end position="110"/>
    </location>
</feature>
<evidence type="ECO:0000313" key="7">
    <source>
        <dbReference type="EMBL" id="KRK10307.1"/>
    </source>
</evidence>
<dbReference type="PANTHER" id="PTHR30250">
    <property type="entry name" value="PST FAMILY PREDICTED COLANIC ACID TRANSPORTER"/>
    <property type="match status" value="1"/>
</dbReference>
<feature type="transmembrane region" description="Helical" evidence="6">
    <location>
        <begin position="369"/>
        <end position="395"/>
    </location>
</feature>
<feature type="transmembrane region" description="Helical" evidence="6">
    <location>
        <begin position="251"/>
        <end position="271"/>
    </location>
</feature>
<feature type="transmembrane region" description="Helical" evidence="6">
    <location>
        <begin position="116"/>
        <end position="138"/>
    </location>
</feature>
<keyword evidence="4 6" id="KW-1133">Transmembrane helix</keyword>
<protein>
    <submittedName>
        <fullName evidence="7">PST system family polysaccharide transporter</fullName>
    </submittedName>
</protein>
<dbReference type="AlphaFoldDB" id="A0A0R1EQ08"/>
<reference evidence="7 8" key="1">
    <citation type="journal article" date="2015" name="Genome Announc.">
        <title>Expanding the biotechnology potential of lactobacilli through comparative genomics of 213 strains and associated genera.</title>
        <authorList>
            <person name="Sun Z."/>
            <person name="Harris H.M."/>
            <person name="McCann A."/>
            <person name="Guo C."/>
            <person name="Argimon S."/>
            <person name="Zhang W."/>
            <person name="Yang X."/>
            <person name="Jeffery I.B."/>
            <person name="Cooney J.C."/>
            <person name="Kagawa T.F."/>
            <person name="Liu W."/>
            <person name="Song Y."/>
            <person name="Salvetti E."/>
            <person name="Wrobel A."/>
            <person name="Rasinkangas P."/>
            <person name="Parkhill J."/>
            <person name="Rea M.C."/>
            <person name="O'Sullivan O."/>
            <person name="Ritari J."/>
            <person name="Douillard F.P."/>
            <person name="Paul Ross R."/>
            <person name="Yang R."/>
            <person name="Briner A.E."/>
            <person name="Felis G.E."/>
            <person name="de Vos W.M."/>
            <person name="Barrangou R."/>
            <person name="Klaenhammer T.R."/>
            <person name="Caufield P.W."/>
            <person name="Cui Y."/>
            <person name="Zhang H."/>
            <person name="O'Toole P.W."/>
        </authorList>
    </citation>
    <scope>NUCLEOTIDE SEQUENCE [LARGE SCALE GENOMIC DNA]</scope>
    <source>
        <strain evidence="7 8">DSM 20178</strain>
    </source>
</reference>
<dbReference type="InterPro" id="IPR050833">
    <property type="entry name" value="Poly_Biosynth_Transport"/>
</dbReference>
<feature type="transmembrane region" description="Helical" evidence="6">
    <location>
        <begin position="46"/>
        <end position="68"/>
    </location>
</feature>
<evidence type="ECO:0000256" key="1">
    <source>
        <dbReference type="ARBA" id="ARBA00004651"/>
    </source>
</evidence>
<keyword evidence="3 6" id="KW-0812">Transmembrane</keyword>
<dbReference type="EMBL" id="AZCT01000023">
    <property type="protein sequence ID" value="KRK10307.1"/>
    <property type="molecule type" value="Genomic_DNA"/>
</dbReference>
<dbReference type="CDD" id="cd13128">
    <property type="entry name" value="MATE_Wzx_like"/>
    <property type="match status" value="1"/>
</dbReference>
<name>A0A0R1EQ08_LACZE</name>
<feature type="transmembrane region" description="Helical" evidence="6">
    <location>
        <begin position="416"/>
        <end position="437"/>
    </location>
</feature>
<feature type="transmembrane region" description="Helical" evidence="6">
    <location>
        <begin position="145"/>
        <end position="163"/>
    </location>
</feature>
<proteinExistence type="predicted"/>
<dbReference type="eggNOG" id="COG2244">
    <property type="taxonomic scope" value="Bacteria"/>
</dbReference>
<keyword evidence="2" id="KW-1003">Cell membrane</keyword>
<organism evidence="7 8">
    <name type="scientific">Lacticaseibacillus zeae DSM 20178 = KCTC 3804</name>
    <dbReference type="NCBI Taxonomy" id="1423816"/>
    <lineage>
        <taxon>Bacteria</taxon>
        <taxon>Bacillati</taxon>
        <taxon>Bacillota</taxon>
        <taxon>Bacilli</taxon>
        <taxon>Lactobacillales</taxon>
        <taxon>Lactobacillaceae</taxon>
        <taxon>Lacticaseibacillus</taxon>
    </lineage>
</organism>